<organism evidence="2 5">
    <name type="scientific">Helicobacter muridarum</name>
    <dbReference type="NCBI Taxonomy" id="216"/>
    <lineage>
        <taxon>Bacteria</taxon>
        <taxon>Pseudomonadati</taxon>
        <taxon>Campylobacterota</taxon>
        <taxon>Epsilonproteobacteria</taxon>
        <taxon>Campylobacterales</taxon>
        <taxon>Helicobacteraceae</taxon>
        <taxon>Helicobacter</taxon>
    </lineage>
</organism>
<gene>
    <name evidence="3" type="ORF">LS73_002255</name>
    <name evidence="2" type="ORF">NCTC12714_00775</name>
</gene>
<evidence type="ECO:0000256" key="1">
    <source>
        <dbReference type="SAM" id="SignalP"/>
    </source>
</evidence>
<dbReference type="EMBL" id="JRPD02000003">
    <property type="protein sequence ID" value="TLE01117.1"/>
    <property type="molecule type" value="Genomic_DNA"/>
</dbReference>
<reference evidence="2 5" key="2">
    <citation type="submission" date="2018-06" db="EMBL/GenBank/DDBJ databases">
        <authorList>
            <consortium name="Pathogen Informatics"/>
            <person name="Doyle S."/>
        </authorList>
    </citation>
    <scope>NUCLEOTIDE SEQUENCE [LARGE SCALE GENOMIC DNA]</scope>
    <source>
        <strain evidence="2 5">NCTC12714</strain>
    </source>
</reference>
<dbReference type="STRING" id="216.LS73_04825"/>
<evidence type="ECO:0000313" key="2">
    <source>
        <dbReference type="EMBL" id="STQ85985.1"/>
    </source>
</evidence>
<name>A0A099TXS8_9HELI</name>
<evidence type="ECO:0000313" key="3">
    <source>
        <dbReference type="EMBL" id="TLE01117.1"/>
    </source>
</evidence>
<evidence type="ECO:0000313" key="4">
    <source>
        <dbReference type="Proteomes" id="UP000029922"/>
    </source>
</evidence>
<proteinExistence type="predicted"/>
<feature type="signal peptide" evidence="1">
    <location>
        <begin position="1"/>
        <end position="19"/>
    </location>
</feature>
<sequence>MLRIIILCLCIANSVFTVAKNYGGNYDWRMLGGGPLQVVSLHIGSHSNLSNNGHTGYSIGASIGWNYLSSFYGLFKRIDHVFDMGFRIKYDFIQDSLQKHNVGAELQFHFPYSTSNAFRNIPQPISGIIGAGLVFAYKDSMSSSIRGNYMEIGIGFIKFLPFNMNITYRWSFFPNNQNNLLRIEKSLHVIFTIF</sequence>
<dbReference type="EMBL" id="UGJE01000002">
    <property type="protein sequence ID" value="STQ85985.1"/>
    <property type="molecule type" value="Genomic_DNA"/>
</dbReference>
<keyword evidence="1" id="KW-0732">Signal</keyword>
<feature type="chain" id="PRO_5036291124" description="Outer membrane protein" evidence="1">
    <location>
        <begin position="20"/>
        <end position="194"/>
    </location>
</feature>
<evidence type="ECO:0008006" key="6">
    <source>
        <dbReference type="Google" id="ProtNLM"/>
    </source>
</evidence>
<evidence type="ECO:0000313" key="5">
    <source>
        <dbReference type="Proteomes" id="UP000255139"/>
    </source>
</evidence>
<dbReference type="OrthoDB" id="5327291at2"/>
<reference evidence="3 4" key="1">
    <citation type="journal article" date="2014" name="Genome Announc.">
        <title>Draft genome sequences of eight enterohepatic helicobacter species isolated from both laboratory and wild rodents.</title>
        <authorList>
            <person name="Sheh A."/>
            <person name="Shen Z."/>
            <person name="Fox J.G."/>
        </authorList>
    </citation>
    <scope>NUCLEOTIDE SEQUENCE [LARGE SCALE GENOMIC DNA]</scope>
    <source>
        <strain evidence="3 4">ST1</strain>
    </source>
</reference>
<dbReference type="Proteomes" id="UP000029922">
    <property type="component" value="Unassembled WGS sequence"/>
</dbReference>
<accession>A0A099TXS8</accession>
<dbReference type="AlphaFoldDB" id="A0A099TXS8"/>
<dbReference type="Proteomes" id="UP000255139">
    <property type="component" value="Unassembled WGS sequence"/>
</dbReference>
<keyword evidence="5" id="KW-1185">Reference proteome</keyword>
<protein>
    <recommendedName>
        <fullName evidence="6">Outer membrane protein</fullName>
    </recommendedName>
</protein>
<dbReference type="RefSeq" id="WP_034557918.1">
    <property type="nucleotide sequence ID" value="NZ_FZML01000005.1"/>
</dbReference>